<accession>A0AAV2ERF6</accession>
<protein>
    <submittedName>
        <fullName evidence="2">Uncharacterized protein</fullName>
    </submittedName>
</protein>
<organism evidence="2 3">
    <name type="scientific">Linum trigynum</name>
    <dbReference type="NCBI Taxonomy" id="586398"/>
    <lineage>
        <taxon>Eukaryota</taxon>
        <taxon>Viridiplantae</taxon>
        <taxon>Streptophyta</taxon>
        <taxon>Embryophyta</taxon>
        <taxon>Tracheophyta</taxon>
        <taxon>Spermatophyta</taxon>
        <taxon>Magnoliopsida</taxon>
        <taxon>eudicotyledons</taxon>
        <taxon>Gunneridae</taxon>
        <taxon>Pentapetalae</taxon>
        <taxon>rosids</taxon>
        <taxon>fabids</taxon>
        <taxon>Malpighiales</taxon>
        <taxon>Linaceae</taxon>
        <taxon>Linum</taxon>
    </lineage>
</organism>
<dbReference type="Proteomes" id="UP001497516">
    <property type="component" value="Chromosome 5"/>
</dbReference>
<feature type="signal peptide" evidence="1">
    <location>
        <begin position="1"/>
        <end position="30"/>
    </location>
</feature>
<dbReference type="EMBL" id="OZ034818">
    <property type="protein sequence ID" value="CAL1388312.1"/>
    <property type="molecule type" value="Genomic_DNA"/>
</dbReference>
<keyword evidence="3" id="KW-1185">Reference proteome</keyword>
<feature type="chain" id="PRO_5043853083" evidence="1">
    <location>
        <begin position="31"/>
        <end position="73"/>
    </location>
</feature>
<reference evidence="2 3" key="1">
    <citation type="submission" date="2024-04" db="EMBL/GenBank/DDBJ databases">
        <authorList>
            <person name="Fracassetti M."/>
        </authorList>
    </citation>
    <scope>NUCLEOTIDE SEQUENCE [LARGE SCALE GENOMIC DNA]</scope>
</reference>
<evidence type="ECO:0000256" key="1">
    <source>
        <dbReference type="SAM" id="SignalP"/>
    </source>
</evidence>
<evidence type="ECO:0000313" key="3">
    <source>
        <dbReference type="Proteomes" id="UP001497516"/>
    </source>
</evidence>
<keyword evidence="1" id="KW-0732">Signal</keyword>
<gene>
    <name evidence="2" type="ORF">LTRI10_LOCUS29246</name>
</gene>
<proteinExistence type="predicted"/>
<evidence type="ECO:0000313" key="2">
    <source>
        <dbReference type="EMBL" id="CAL1388312.1"/>
    </source>
</evidence>
<sequence>MTPPAFRPRRLHWALTLLIGPIIVPQAGKASGFWRLTPRSGAGITNRPQAPVYKPLPPVAESGMPRLGIVSFA</sequence>
<dbReference type="AlphaFoldDB" id="A0AAV2ERF6"/>
<name>A0AAV2ERF6_9ROSI</name>